<dbReference type="AlphaFoldDB" id="A0A2R4SW86"/>
<accession>A0A2R4SW86</accession>
<evidence type="ECO:0000313" key="3">
    <source>
        <dbReference type="Proteomes" id="UP000244201"/>
    </source>
</evidence>
<evidence type="ECO:0000256" key="1">
    <source>
        <dbReference type="SAM" id="Phobius"/>
    </source>
</evidence>
<keyword evidence="1" id="KW-0472">Membrane</keyword>
<keyword evidence="3" id="KW-1185">Reference proteome</keyword>
<dbReference type="KEGG" id="slk:SLUN_01465"/>
<proteinExistence type="predicted"/>
<organism evidence="2 3">
    <name type="scientific">Streptomyces lunaelactis</name>
    <dbReference type="NCBI Taxonomy" id="1535768"/>
    <lineage>
        <taxon>Bacteria</taxon>
        <taxon>Bacillati</taxon>
        <taxon>Actinomycetota</taxon>
        <taxon>Actinomycetes</taxon>
        <taxon>Kitasatosporales</taxon>
        <taxon>Streptomycetaceae</taxon>
        <taxon>Streptomyces</taxon>
    </lineage>
</organism>
<sequence>MTGYGYKLYRPFIWVLGLWGVGILVFYFAQDMGIMHATRTSPDKGHPYIADNCTTDYPCYIFWLYPLALLMPVLNLWLVSYWLPSLGVGWGWLYLVISLVYITLGWILGVALVAGVRHLLKTD</sequence>
<dbReference type="Proteomes" id="UP000244201">
    <property type="component" value="Chromosome"/>
</dbReference>
<reference evidence="2 3" key="1">
    <citation type="submission" date="2018-01" db="EMBL/GenBank/DDBJ databases">
        <title>Complete genome sequence of Streptomyces lunaelactis MM109T, a Ferroverdin A producer isolated from cave moonmilk deposits.</title>
        <authorList>
            <person name="Naome A."/>
            <person name="Martinet L."/>
            <person name="Maciejewska M."/>
            <person name="Anderssen S."/>
            <person name="Adam D."/>
            <person name="Tenconi E."/>
            <person name="Deflandre B."/>
            <person name="Arguelles-Arias A."/>
            <person name="Calusinska M."/>
            <person name="Copieters W."/>
            <person name="Karim L."/>
            <person name="Hanikenne M."/>
            <person name="Baurain D."/>
            <person name="van Wezel G."/>
            <person name="Smargiasso N."/>
            <person name="de Pauw E."/>
            <person name="Delfosse P."/>
            <person name="Rigali S."/>
        </authorList>
    </citation>
    <scope>NUCLEOTIDE SEQUENCE [LARGE SCALE GENOMIC DNA]</scope>
    <source>
        <strain evidence="2 3">MM109</strain>
    </source>
</reference>
<keyword evidence="1" id="KW-0812">Transmembrane</keyword>
<feature type="transmembrane region" description="Helical" evidence="1">
    <location>
        <begin position="12"/>
        <end position="29"/>
    </location>
</feature>
<feature type="transmembrane region" description="Helical" evidence="1">
    <location>
        <begin position="62"/>
        <end position="83"/>
    </location>
</feature>
<protein>
    <submittedName>
        <fullName evidence="2">Uncharacterized protein</fullName>
    </submittedName>
</protein>
<dbReference type="EMBL" id="CP026304">
    <property type="protein sequence ID" value="AVZ71114.1"/>
    <property type="molecule type" value="Genomic_DNA"/>
</dbReference>
<evidence type="ECO:0000313" key="2">
    <source>
        <dbReference type="EMBL" id="AVZ71114.1"/>
    </source>
</evidence>
<name>A0A2R4SW86_9ACTN</name>
<keyword evidence="1" id="KW-1133">Transmembrane helix</keyword>
<feature type="transmembrane region" description="Helical" evidence="1">
    <location>
        <begin position="89"/>
        <end position="116"/>
    </location>
</feature>
<gene>
    <name evidence="2" type="ORF">SLUN_01465</name>
</gene>